<dbReference type="Pfam" id="PF13527">
    <property type="entry name" value="Acetyltransf_9"/>
    <property type="match status" value="1"/>
</dbReference>
<dbReference type="PANTHER" id="PTHR37817:SF1">
    <property type="entry name" value="N-ACETYLTRANSFERASE EIS"/>
    <property type="match status" value="1"/>
</dbReference>
<feature type="binding site" evidence="3">
    <location>
        <begin position="101"/>
        <end position="103"/>
    </location>
    <ligand>
        <name>acetyl-CoA</name>
        <dbReference type="ChEBI" id="CHEBI:57288"/>
    </ligand>
</feature>
<feature type="active site" description="Proton donor" evidence="3">
    <location>
        <position position="142"/>
    </location>
</feature>
<dbReference type="Pfam" id="PF13530">
    <property type="entry name" value="SCP2_2"/>
    <property type="match status" value="1"/>
</dbReference>
<dbReference type="InterPro" id="IPR016181">
    <property type="entry name" value="Acyl_CoA_acyltransferase"/>
</dbReference>
<dbReference type="EMBL" id="FMYH01000003">
    <property type="protein sequence ID" value="SDC64502.1"/>
    <property type="molecule type" value="Genomic_DNA"/>
</dbReference>
<feature type="binding site" evidence="3">
    <location>
        <begin position="109"/>
        <end position="114"/>
    </location>
    <ligand>
        <name>acetyl-CoA</name>
        <dbReference type="ChEBI" id="CHEBI:57288"/>
    </ligand>
</feature>
<dbReference type="NCBIfam" id="NF002367">
    <property type="entry name" value="PRK01346.1-4"/>
    <property type="match status" value="1"/>
</dbReference>
<feature type="domain" description="Eis-like acetyltransferase" evidence="5">
    <location>
        <begin position="210"/>
        <end position="331"/>
    </location>
</feature>
<evidence type="ECO:0000256" key="3">
    <source>
        <dbReference type="HAMAP-Rule" id="MF_01812"/>
    </source>
</evidence>
<dbReference type="CDD" id="cd04301">
    <property type="entry name" value="NAT_SF"/>
    <property type="match status" value="1"/>
</dbReference>
<protein>
    <submittedName>
        <fullName evidence="6">Predicted acetyltransferase</fullName>
    </submittedName>
</protein>
<evidence type="ECO:0000259" key="4">
    <source>
        <dbReference type="Pfam" id="PF13530"/>
    </source>
</evidence>
<keyword evidence="1 3" id="KW-0808">Transferase</keyword>
<dbReference type="InterPro" id="IPR022902">
    <property type="entry name" value="NAcTrfase_Eis"/>
</dbReference>
<dbReference type="GO" id="GO:0034069">
    <property type="term" value="F:aminoglycoside N-acetyltransferase activity"/>
    <property type="evidence" value="ECO:0007669"/>
    <property type="project" value="TreeGrafter"/>
</dbReference>
<comment type="caution">
    <text evidence="3">Lacks conserved residue(s) required for the propagation of feature annotation.</text>
</comment>
<dbReference type="OrthoDB" id="8399956at2"/>
<keyword evidence="2 3" id="KW-0012">Acyltransferase</keyword>
<organism evidence="6 7">
    <name type="scientific">Sanguibacter gelidistatuariae</name>
    <dbReference type="NCBI Taxonomy" id="1814289"/>
    <lineage>
        <taxon>Bacteria</taxon>
        <taxon>Bacillati</taxon>
        <taxon>Actinomycetota</taxon>
        <taxon>Actinomycetes</taxon>
        <taxon>Micrococcales</taxon>
        <taxon>Sanguibacteraceae</taxon>
        <taxon>Sanguibacter</taxon>
    </lineage>
</organism>
<dbReference type="RefSeq" id="WP_093182975.1">
    <property type="nucleotide sequence ID" value="NZ_FMYH01000003.1"/>
</dbReference>
<dbReference type="PANTHER" id="PTHR37817">
    <property type="entry name" value="N-ACETYLTRANSFERASE EIS"/>
    <property type="match status" value="1"/>
</dbReference>
<comment type="subunit">
    <text evidence="3">Homohexamer; trimer of dimers.</text>
</comment>
<gene>
    <name evidence="6" type="ORF">SAMN05216410_2090</name>
</gene>
<dbReference type="GO" id="GO:0030649">
    <property type="term" value="P:aminoglycoside antibiotic catabolic process"/>
    <property type="evidence" value="ECO:0007669"/>
    <property type="project" value="TreeGrafter"/>
</dbReference>
<dbReference type="Gene3D" id="3.30.1050.10">
    <property type="entry name" value="SCP2 sterol-binding domain"/>
    <property type="match status" value="1"/>
</dbReference>
<evidence type="ECO:0000313" key="7">
    <source>
        <dbReference type="Proteomes" id="UP000199039"/>
    </source>
</evidence>
<evidence type="ECO:0000256" key="2">
    <source>
        <dbReference type="ARBA" id="ARBA00023315"/>
    </source>
</evidence>
<dbReference type="SUPFAM" id="SSF55718">
    <property type="entry name" value="SCP-like"/>
    <property type="match status" value="1"/>
</dbReference>
<dbReference type="Proteomes" id="UP000199039">
    <property type="component" value="Unassembled WGS sequence"/>
</dbReference>
<comment type="similarity">
    <text evidence="3">Belongs to the acetyltransferase Eis family.</text>
</comment>
<accession>A0A1G6N9F2</accession>
<dbReference type="InterPro" id="IPR041380">
    <property type="entry name" value="Acetyltransf_17"/>
</dbReference>
<proteinExistence type="inferred from homology"/>
<dbReference type="Pfam" id="PF17668">
    <property type="entry name" value="Acetyltransf_17"/>
    <property type="match status" value="1"/>
</dbReference>
<dbReference type="InterPro" id="IPR051554">
    <property type="entry name" value="Acetyltransferase_Eis"/>
</dbReference>
<evidence type="ECO:0000256" key="1">
    <source>
        <dbReference type="ARBA" id="ARBA00022679"/>
    </source>
</evidence>
<name>A0A1G6N9F2_9MICO</name>
<dbReference type="AlphaFoldDB" id="A0A1G6N9F2"/>
<reference evidence="6 7" key="1">
    <citation type="submission" date="2016-09" db="EMBL/GenBank/DDBJ databases">
        <authorList>
            <person name="Capua I."/>
            <person name="De Benedictis P."/>
            <person name="Joannis T."/>
            <person name="Lombin L.H."/>
            <person name="Cattoli G."/>
        </authorList>
    </citation>
    <scope>NUCLEOTIDE SEQUENCE [LARGE SCALE GENOMIC DNA]</scope>
    <source>
        <strain evidence="6 7">ISLP-3</strain>
    </source>
</reference>
<sequence length="439" mass="47196">MTLPDGYRLSPLPESRHAELLDLDSWSFPTSHSVDDLLKLASPLSWDRTVAVVSEHPDAGAVPIDGAVPVTSTVVAIHSSYPFSQFHVPGAQIPVAGLTWVGVHPQHRRKGILSGMIDAHFQSCIDRGEAVSALFAAEAGIYGRFGYGQAANDLRVKIPRGAALRPVAGSAELTLRLERYDAARHSELVATLHAEAGRRPTPAAGLNRPGWATRETPELRATFNDDPVMFRDGREALRIAIVESDGEPRGYVTFRRKVDWEVRGPRGTVSTGEVVALDAPAAHRLWSTLLDLDLSDEVEPFLLPVDDPIMALLVDPRSAQPRIADNVWVRIINITGALTARQYATDVDVVVQVSDERLPANAGTWHLRGQAFGPATLTRTSATPDLSLSVAELSRAYLGGFSLASLAAAGLVTEHTDGALAAASAAFSWPVAPVCSWVF</sequence>
<dbReference type="SUPFAM" id="SSF55729">
    <property type="entry name" value="Acyl-CoA N-acyltransferases (Nat)"/>
    <property type="match status" value="1"/>
</dbReference>
<dbReference type="InterPro" id="IPR036527">
    <property type="entry name" value="SCP2_sterol-bd_dom_sf"/>
</dbReference>
<feature type="domain" description="Enhanced intracellular survival protein" evidence="4">
    <location>
        <begin position="336"/>
        <end position="436"/>
    </location>
</feature>
<dbReference type="Gene3D" id="3.40.630.30">
    <property type="match status" value="2"/>
</dbReference>
<dbReference type="InterPro" id="IPR025559">
    <property type="entry name" value="Eis_dom"/>
</dbReference>
<feature type="active site" description="Proton acceptor; via carboxylate" evidence="3">
    <location>
        <position position="439"/>
    </location>
</feature>
<keyword evidence="7" id="KW-1185">Reference proteome</keyword>
<dbReference type="STRING" id="1814289.SAMN05216410_2090"/>
<evidence type="ECO:0000313" key="6">
    <source>
        <dbReference type="EMBL" id="SDC64502.1"/>
    </source>
</evidence>
<dbReference type="HAMAP" id="MF_01812">
    <property type="entry name" value="Eis"/>
    <property type="match status" value="1"/>
</dbReference>
<evidence type="ECO:0000259" key="5">
    <source>
        <dbReference type="Pfam" id="PF17668"/>
    </source>
</evidence>